<evidence type="ECO:0000313" key="4">
    <source>
        <dbReference type="Proteomes" id="UP000257109"/>
    </source>
</evidence>
<dbReference type="EMBL" id="QJKJ01007430">
    <property type="protein sequence ID" value="RDX83202.1"/>
    <property type="molecule type" value="Genomic_DNA"/>
</dbReference>
<accession>A0A371FY31</accession>
<dbReference type="Pfam" id="PF11250">
    <property type="entry name" value="FAF"/>
    <property type="match status" value="1"/>
</dbReference>
<keyword evidence="4" id="KW-1185">Reference proteome</keyword>
<dbReference type="AlphaFoldDB" id="A0A371FY31"/>
<dbReference type="Proteomes" id="UP000257109">
    <property type="component" value="Unassembled WGS sequence"/>
</dbReference>
<reference evidence="3" key="1">
    <citation type="submission" date="2018-05" db="EMBL/GenBank/DDBJ databases">
        <title>Draft genome of Mucuna pruriens seed.</title>
        <authorList>
            <person name="Nnadi N.E."/>
            <person name="Vos R."/>
            <person name="Hasami M.H."/>
            <person name="Devisetty U.K."/>
            <person name="Aguiy J.C."/>
        </authorList>
    </citation>
    <scope>NUCLEOTIDE SEQUENCE [LARGE SCALE GENOMIC DNA]</scope>
    <source>
        <strain evidence="3">JCA_2017</strain>
    </source>
</reference>
<name>A0A371FY31_MUCPR</name>
<gene>
    <name evidence="3" type="ORF">CR513_35904</name>
</gene>
<evidence type="ECO:0000256" key="1">
    <source>
        <dbReference type="SAM" id="MobiDB-lite"/>
    </source>
</evidence>
<sequence>MRDTLGRKWKKRKIRNLLLENVSLHQFLALKRFKVGKPFKYQAYDKESDSYVVEEIKIPEGNRFHASREDGRLKLFANFLHEEESQENYKRDINGAKGEKLNKLEET</sequence>
<proteinExistence type="predicted"/>
<feature type="domain" description="FAF" evidence="2">
    <location>
        <begin position="47"/>
        <end position="75"/>
    </location>
</feature>
<feature type="non-terminal residue" evidence="3">
    <location>
        <position position="1"/>
    </location>
</feature>
<dbReference type="InterPro" id="IPR046431">
    <property type="entry name" value="FAF_dom"/>
</dbReference>
<organism evidence="3 4">
    <name type="scientific">Mucuna pruriens</name>
    <name type="common">Velvet bean</name>
    <name type="synonym">Dolichos pruriens</name>
    <dbReference type="NCBI Taxonomy" id="157652"/>
    <lineage>
        <taxon>Eukaryota</taxon>
        <taxon>Viridiplantae</taxon>
        <taxon>Streptophyta</taxon>
        <taxon>Embryophyta</taxon>
        <taxon>Tracheophyta</taxon>
        <taxon>Spermatophyta</taxon>
        <taxon>Magnoliopsida</taxon>
        <taxon>eudicotyledons</taxon>
        <taxon>Gunneridae</taxon>
        <taxon>Pentapetalae</taxon>
        <taxon>rosids</taxon>
        <taxon>fabids</taxon>
        <taxon>Fabales</taxon>
        <taxon>Fabaceae</taxon>
        <taxon>Papilionoideae</taxon>
        <taxon>50 kb inversion clade</taxon>
        <taxon>NPAAA clade</taxon>
        <taxon>indigoferoid/millettioid clade</taxon>
        <taxon>Phaseoleae</taxon>
        <taxon>Mucuna</taxon>
    </lineage>
</organism>
<feature type="region of interest" description="Disordered" evidence="1">
    <location>
        <begin position="86"/>
        <end position="107"/>
    </location>
</feature>
<protein>
    <recommendedName>
        <fullName evidence="2">FAF domain-containing protein</fullName>
    </recommendedName>
</protein>
<evidence type="ECO:0000259" key="2">
    <source>
        <dbReference type="Pfam" id="PF11250"/>
    </source>
</evidence>
<evidence type="ECO:0000313" key="3">
    <source>
        <dbReference type="EMBL" id="RDX83202.1"/>
    </source>
</evidence>
<dbReference type="OrthoDB" id="676808at2759"/>
<comment type="caution">
    <text evidence="3">The sequence shown here is derived from an EMBL/GenBank/DDBJ whole genome shotgun (WGS) entry which is preliminary data.</text>
</comment>